<dbReference type="InterPro" id="IPR024520">
    <property type="entry name" value="DUF3558"/>
</dbReference>
<feature type="chain" id="PRO_5039618840" evidence="1">
    <location>
        <begin position="22"/>
        <end position="175"/>
    </location>
</feature>
<protein>
    <submittedName>
        <fullName evidence="2">DUF3558 domain-containing protein</fullName>
    </submittedName>
</protein>
<reference evidence="2 3" key="1">
    <citation type="submission" date="2019-09" db="EMBL/GenBank/DDBJ databases">
        <title>Draft genome sequence of the thermophilic Saccharopolyspora hirsuta VKM Ac-666T.</title>
        <authorList>
            <person name="Lobastova T.G."/>
            <person name="Fokina V."/>
            <person name="Bragin E.Y."/>
            <person name="Shtratnikova V.Y."/>
            <person name="Starodumova I.P."/>
            <person name="Tarlachkov S.V."/>
            <person name="Donova M.V."/>
        </authorList>
    </citation>
    <scope>NUCLEOTIDE SEQUENCE [LARGE SCALE GENOMIC DNA]</scope>
    <source>
        <strain evidence="2 3">VKM Ac-666</strain>
    </source>
</reference>
<dbReference type="PROSITE" id="PS51257">
    <property type="entry name" value="PROKAR_LIPOPROTEIN"/>
    <property type="match status" value="1"/>
</dbReference>
<dbReference type="RefSeq" id="WP_150067098.1">
    <property type="nucleotide sequence ID" value="NZ_VWPH01000006.1"/>
</dbReference>
<dbReference type="Proteomes" id="UP000323946">
    <property type="component" value="Unassembled WGS sequence"/>
</dbReference>
<keyword evidence="3" id="KW-1185">Reference proteome</keyword>
<gene>
    <name evidence="2" type="ORF">F1721_13985</name>
</gene>
<evidence type="ECO:0000256" key="1">
    <source>
        <dbReference type="SAM" id="SignalP"/>
    </source>
</evidence>
<dbReference type="OrthoDB" id="3690780at2"/>
<dbReference type="EMBL" id="VWPH01000006">
    <property type="protein sequence ID" value="KAA5833400.1"/>
    <property type="molecule type" value="Genomic_DNA"/>
</dbReference>
<proteinExistence type="predicted"/>
<keyword evidence="1" id="KW-0732">Signal</keyword>
<feature type="signal peptide" evidence="1">
    <location>
        <begin position="1"/>
        <end position="21"/>
    </location>
</feature>
<name>A0A5M7BW76_SACHI</name>
<evidence type="ECO:0000313" key="3">
    <source>
        <dbReference type="Proteomes" id="UP000323946"/>
    </source>
</evidence>
<comment type="caution">
    <text evidence="2">The sequence shown here is derived from an EMBL/GenBank/DDBJ whole genome shotgun (WGS) entry which is preliminary data.</text>
</comment>
<accession>A0A5M7BW76</accession>
<organism evidence="2 3">
    <name type="scientific">Saccharopolyspora hirsuta</name>
    <dbReference type="NCBI Taxonomy" id="1837"/>
    <lineage>
        <taxon>Bacteria</taxon>
        <taxon>Bacillati</taxon>
        <taxon>Actinomycetota</taxon>
        <taxon>Actinomycetes</taxon>
        <taxon>Pseudonocardiales</taxon>
        <taxon>Pseudonocardiaceae</taxon>
        <taxon>Saccharopolyspora</taxon>
    </lineage>
</organism>
<sequence>MNRLSQAVVAACASVVVLALAGCGPSRSSEEPAPGAQQPQGLAAVDPCTLLTPEELQSFGFEAPGEPDTGISSEPGCRFNGRPFRATFSKNQEKTVDSYGRQKDTWAKYDRLEIDGRPAASAIAEGSTQARLCSALFDAGGGVIIITVSEFRDQGLDECAEGVKIAEAIAPRMPK</sequence>
<evidence type="ECO:0000313" key="2">
    <source>
        <dbReference type="EMBL" id="KAA5833400.1"/>
    </source>
</evidence>
<dbReference type="AlphaFoldDB" id="A0A5M7BW76"/>
<dbReference type="Pfam" id="PF12079">
    <property type="entry name" value="DUF3558"/>
    <property type="match status" value="1"/>
</dbReference>